<name>A0A9P6FNX8_9FUNG</name>
<comment type="caution">
    <text evidence="3">The sequence shown here is derived from an EMBL/GenBank/DDBJ whole genome shotgun (WGS) entry which is preliminary data.</text>
</comment>
<feature type="compositionally biased region" description="Basic and acidic residues" evidence="1">
    <location>
        <begin position="298"/>
        <end position="323"/>
    </location>
</feature>
<feature type="compositionally biased region" description="Acidic residues" evidence="1">
    <location>
        <begin position="226"/>
        <end position="236"/>
    </location>
</feature>
<feature type="compositionally biased region" description="Low complexity" evidence="1">
    <location>
        <begin position="440"/>
        <end position="457"/>
    </location>
</feature>
<keyword evidence="4" id="KW-1185">Reference proteome</keyword>
<feature type="region of interest" description="Disordered" evidence="1">
    <location>
        <begin position="435"/>
        <end position="565"/>
    </location>
</feature>
<sequence length="955" mass="107111">MTSTSFSVPPEAKGPHVIDSEMTTSSPPSTPPSKIASAESGMAMLTDLPSPPPSSSSRYQRAPDQRHDMDEDMDEQRRHHHSLSTYGSTHTPPSSELIRPPPPPSSHNSLGGIAPKTHSSSSSTSSSSTSSEVDYEVASALASGRSIVSKTDWKEDDAVYLVQLIEKQFPKGNIIWDWVGQQMANRGFTKSQCRSKWKRIRTKVLHGSDGSIRDHRDNIRDHEPDELIEDDEDDIPDYQPHQEPSHCHRDDHRAATSPPPSTTSRTRPAGHSNGRLSYSTQGQPVENGLPEEDELWSDDEHSSRYAAHARRDDRYRDRVDGHRSTGAMTGQEKESNGHHLDRSSRSYPSSHNHSPVYRRQSGAASSPQTAEASEEPPRMASTSYGKIEWKTEDSDYLVHLIETKFASRKVDWAWVSKQMEGRGYDRTQCKSRWWRVQHRQGSQSQSQQASNAKQQNADRQSEADLGATVIAKEKAQTWEGDDAPTTEEGSTKFTTRDPSTPLDSAVPASRSSSQALESSTPKIQQLPEPSMGGRGGKRKGGGMDDDGRASPRPRTQEHQKHVEWKEEDSQYMFRLIEKEFPVGNIVWGVIAERMQGRGYSQTQCMSKWRRHLKSNKLANEAKINSGMDIDNDPVNPGSRRDKESRLSEEAGVYTDRGPYSTVDYGHKRVRIGDSDQRRYDASIDYGSSMGSIDARPTDADFDRYYGDAGARRKKTDRMDYSPNSSKAPSYYRDAPSPYEDSRSRPREYPRDQDRGRERDRERDQERERASHRQDGTGDDMHADQGSKYEISDPSAEHTGYNGRDGYSRPSASQGGAADVGVSASGGSHSRPPHDDYEKGYDYGHHHRSDNHDMAPPSHPQDEEYGMSRREPSFSRSDYPRRSYHESVDESRDENTQGPRDSALDHAGSVQPPSQPQTRHRPSEPIEEPPIGRDSEQSFMGTSGPSDQNSQQPRQH</sequence>
<feature type="compositionally biased region" description="Basic and acidic residues" evidence="1">
    <location>
        <begin position="243"/>
        <end position="254"/>
    </location>
</feature>
<organism evidence="3 4">
    <name type="scientific">Lunasporangiospora selenospora</name>
    <dbReference type="NCBI Taxonomy" id="979761"/>
    <lineage>
        <taxon>Eukaryota</taxon>
        <taxon>Fungi</taxon>
        <taxon>Fungi incertae sedis</taxon>
        <taxon>Mucoromycota</taxon>
        <taxon>Mortierellomycotina</taxon>
        <taxon>Mortierellomycetes</taxon>
        <taxon>Mortierellales</taxon>
        <taxon>Mortierellaceae</taxon>
        <taxon>Lunasporangiospora</taxon>
    </lineage>
</organism>
<feature type="compositionally biased region" description="Basic and acidic residues" evidence="1">
    <location>
        <begin position="638"/>
        <end position="648"/>
    </location>
</feature>
<feature type="non-terminal residue" evidence="3">
    <location>
        <position position="1"/>
    </location>
</feature>
<feature type="compositionally biased region" description="Polar residues" evidence="1">
    <location>
        <begin position="274"/>
        <end position="284"/>
    </location>
</feature>
<feature type="region of interest" description="Disordered" evidence="1">
    <location>
        <begin position="683"/>
        <end position="955"/>
    </location>
</feature>
<feature type="compositionally biased region" description="Polar residues" evidence="1">
    <location>
        <begin position="936"/>
        <end position="955"/>
    </location>
</feature>
<proteinExistence type="predicted"/>
<dbReference type="PROSITE" id="PS50090">
    <property type="entry name" value="MYB_LIKE"/>
    <property type="match status" value="3"/>
</dbReference>
<dbReference type="EMBL" id="JAABOA010003556">
    <property type="protein sequence ID" value="KAF9578536.1"/>
    <property type="molecule type" value="Genomic_DNA"/>
</dbReference>
<feature type="compositionally biased region" description="Basic and acidic residues" evidence="1">
    <location>
        <begin position="331"/>
        <end position="344"/>
    </location>
</feature>
<dbReference type="InterPro" id="IPR001005">
    <property type="entry name" value="SANT/Myb"/>
</dbReference>
<feature type="compositionally biased region" description="Basic and acidic residues" evidence="1">
    <location>
        <begin position="541"/>
        <end position="565"/>
    </location>
</feature>
<feature type="domain" description="Myb-like" evidence="2">
    <location>
        <begin position="381"/>
        <end position="437"/>
    </location>
</feature>
<feature type="compositionally biased region" description="Low complexity" evidence="1">
    <location>
        <begin position="345"/>
        <end position="355"/>
    </location>
</feature>
<accession>A0A9P6FNX8</accession>
<feature type="compositionally biased region" description="Polar residues" evidence="1">
    <location>
        <begin position="362"/>
        <end position="371"/>
    </location>
</feature>
<dbReference type="SMART" id="SM00717">
    <property type="entry name" value="SANT"/>
    <property type="match status" value="3"/>
</dbReference>
<protein>
    <recommendedName>
        <fullName evidence="2">Myb-like domain-containing protein</fullName>
    </recommendedName>
</protein>
<feature type="compositionally biased region" description="Polar residues" evidence="1">
    <location>
        <begin position="487"/>
        <end position="502"/>
    </location>
</feature>
<dbReference type="OrthoDB" id="676304at2759"/>
<evidence type="ECO:0000256" key="1">
    <source>
        <dbReference type="SAM" id="MobiDB-lite"/>
    </source>
</evidence>
<dbReference type="AlphaFoldDB" id="A0A9P6FNX8"/>
<feature type="compositionally biased region" description="Basic and acidic residues" evidence="1">
    <location>
        <begin position="211"/>
        <end position="225"/>
    </location>
</feature>
<feature type="compositionally biased region" description="Basic and acidic residues" evidence="1">
    <location>
        <begin position="831"/>
        <end position="843"/>
    </location>
</feature>
<gene>
    <name evidence="3" type="ORF">BGW38_005609</name>
</gene>
<feature type="region of interest" description="Disordered" evidence="1">
    <location>
        <begin position="620"/>
        <end position="668"/>
    </location>
</feature>
<dbReference type="Proteomes" id="UP000780801">
    <property type="component" value="Unassembled WGS sequence"/>
</dbReference>
<feature type="compositionally biased region" description="Basic and acidic residues" evidence="1">
    <location>
        <begin position="695"/>
        <end position="705"/>
    </location>
</feature>
<feature type="domain" description="Myb-like" evidence="2">
    <location>
        <begin position="145"/>
        <end position="201"/>
    </location>
</feature>
<dbReference type="Gene3D" id="1.10.10.60">
    <property type="entry name" value="Homeodomain-like"/>
    <property type="match status" value="1"/>
</dbReference>
<feature type="compositionally biased region" description="Low complexity" evidence="1">
    <location>
        <begin position="119"/>
        <end position="131"/>
    </location>
</feature>
<reference evidence="3" key="1">
    <citation type="journal article" date="2020" name="Fungal Divers.">
        <title>Resolving the Mortierellaceae phylogeny through synthesis of multi-gene phylogenetics and phylogenomics.</title>
        <authorList>
            <person name="Vandepol N."/>
            <person name="Liber J."/>
            <person name="Desiro A."/>
            <person name="Na H."/>
            <person name="Kennedy M."/>
            <person name="Barry K."/>
            <person name="Grigoriev I.V."/>
            <person name="Miller A.N."/>
            <person name="O'Donnell K."/>
            <person name="Stajich J.E."/>
            <person name="Bonito G."/>
        </authorList>
    </citation>
    <scope>NUCLEOTIDE SEQUENCE</scope>
    <source>
        <strain evidence="3">KOD1015</strain>
    </source>
</reference>
<evidence type="ECO:0000259" key="2">
    <source>
        <dbReference type="PROSITE" id="PS50090"/>
    </source>
</evidence>
<feature type="compositionally biased region" description="Basic and acidic residues" evidence="1">
    <location>
        <begin position="859"/>
        <end position="894"/>
    </location>
</feature>
<feature type="compositionally biased region" description="Low complexity" evidence="1">
    <location>
        <begin position="509"/>
        <end position="519"/>
    </location>
</feature>
<feature type="region of interest" description="Disordered" evidence="1">
    <location>
        <begin position="208"/>
        <end position="386"/>
    </location>
</feature>
<feature type="region of interest" description="Disordered" evidence="1">
    <location>
        <begin position="1"/>
        <end position="136"/>
    </location>
</feature>
<evidence type="ECO:0000313" key="3">
    <source>
        <dbReference type="EMBL" id="KAF9578536.1"/>
    </source>
</evidence>
<dbReference type="CDD" id="cd00167">
    <property type="entry name" value="SANT"/>
    <property type="match status" value="2"/>
</dbReference>
<feature type="compositionally biased region" description="Basic and acidic residues" evidence="1">
    <location>
        <begin position="739"/>
        <end position="790"/>
    </location>
</feature>
<feature type="compositionally biased region" description="Low complexity" evidence="1">
    <location>
        <begin position="810"/>
        <end position="827"/>
    </location>
</feature>
<feature type="domain" description="Myb-like" evidence="2">
    <location>
        <begin position="556"/>
        <end position="612"/>
    </location>
</feature>
<evidence type="ECO:0000313" key="4">
    <source>
        <dbReference type="Proteomes" id="UP000780801"/>
    </source>
</evidence>